<sequence length="260" mass="28528">MRIALSQMAFTPTAISQSFEEMEKWATEASIANANLVTFPELFICGYLNAVSARELSLTAAELAGNLSSIARRHRIAICAGYSERDGETLYNSAMLVDRDGIWRLNYRKMHLWGSLEKLLFSPGEPSAVVQIQPACSVGVLICYDLDIPAATQDLQRRGADMALVISATGKDYSVVPRMQVPVRAYENSVCVAFCNRVGGGFAGESAVAAPDGSFLARGSAAEEELVLADLKIGDWHHYRSGHRYVDDQRVDYFPLRPLT</sequence>
<dbReference type="InterPro" id="IPR003010">
    <property type="entry name" value="C-N_Hydrolase"/>
</dbReference>
<evidence type="ECO:0000259" key="2">
    <source>
        <dbReference type="PROSITE" id="PS50263"/>
    </source>
</evidence>
<dbReference type="SUPFAM" id="SSF56317">
    <property type="entry name" value="Carbon-nitrogen hydrolase"/>
    <property type="match status" value="1"/>
</dbReference>
<dbReference type="InterPro" id="IPR036526">
    <property type="entry name" value="C-N_Hydrolase_sf"/>
</dbReference>
<dbReference type="PROSITE" id="PS50263">
    <property type="entry name" value="CN_HYDROLASE"/>
    <property type="match status" value="1"/>
</dbReference>
<dbReference type="PANTHER" id="PTHR43674:SF2">
    <property type="entry name" value="BETA-UREIDOPROPIONASE"/>
    <property type="match status" value="1"/>
</dbReference>
<organism evidence="3 4">
    <name type="scientific">Mesorhizobium dulcispinae</name>
    <dbReference type="NCBI Taxonomy" id="3072316"/>
    <lineage>
        <taxon>Bacteria</taxon>
        <taxon>Pseudomonadati</taxon>
        <taxon>Pseudomonadota</taxon>
        <taxon>Alphaproteobacteria</taxon>
        <taxon>Hyphomicrobiales</taxon>
        <taxon>Phyllobacteriaceae</taxon>
        <taxon>Mesorhizobium</taxon>
    </lineage>
</organism>
<dbReference type="RefSeq" id="WP_320318292.1">
    <property type="nucleotide sequence ID" value="NZ_JAVIIX010000018.1"/>
</dbReference>
<evidence type="ECO:0000313" key="4">
    <source>
        <dbReference type="Proteomes" id="UP001271780"/>
    </source>
</evidence>
<dbReference type="InterPro" id="IPR050345">
    <property type="entry name" value="Aliph_Amidase/BUP"/>
</dbReference>
<name>A0ABU4XKW0_9HYPH</name>
<keyword evidence="4" id="KW-1185">Reference proteome</keyword>
<feature type="domain" description="CN hydrolase" evidence="2">
    <location>
        <begin position="1"/>
        <end position="233"/>
    </location>
</feature>
<dbReference type="PANTHER" id="PTHR43674">
    <property type="entry name" value="NITRILASE C965.09-RELATED"/>
    <property type="match status" value="1"/>
</dbReference>
<evidence type="ECO:0000313" key="3">
    <source>
        <dbReference type="EMBL" id="MDX8475379.1"/>
    </source>
</evidence>
<reference evidence="3 4" key="1">
    <citation type="submission" date="2023-08" db="EMBL/GenBank/DDBJ databases">
        <title>Implementing the SeqCode for naming new Mesorhizobium species isolated from Vachellia karroo root nodules.</title>
        <authorList>
            <person name="Van Lill M."/>
        </authorList>
    </citation>
    <scope>NUCLEOTIDE SEQUENCE [LARGE SCALE GENOMIC DNA]</scope>
    <source>
        <strain evidence="3 4">VK23A</strain>
    </source>
</reference>
<dbReference type="Proteomes" id="UP001271780">
    <property type="component" value="Unassembled WGS sequence"/>
</dbReference>
<dbReference type="Gene3D" id="3.60.110.10">
    <property type="entry name" value="Carbon-nitrogen hydrolase"/>
    <property type="match status" value="1"/>
</dbReference>
<dbReference type="GO" id="GO:0016787">
    <property type="term" value="F:hydrolase activity"/>
    <property type="evidence" value="ECO:0007669"/>
    <property type="project" value="UniProtKB-KW"/>
</dbReference>
<comment type="caution">
    <text evidence="3">The sequence shown here is derived from an EMBL/GenBank/DDBJ whole genome shotgun (WGS) entry which is preliminary data.</text>
</comment>
<protein>
    <submittedName>
        <fullName evidence="3">Nitrilase-related carbon-nitrogen hydrolase</fullName>
    </submittedName>
</protein>
<dbReference type="Pfam" id="PF00795">
    <property type="entry name" value="CN_hydrolase"/>
    <property type="match status" value="1"/>
</dbReference>
<evidence type="ECO:0000256" key="1">
    <source>
        <dbReference type="ARBA" id="ARBA00022801"/>
    </source>
</evidence>
<dbReference type="EMBL" id="JAVIIZ010000019">
    <property type="protein sequence ID" value="MDX8475379.1"/>
    <property type="molecule type" value="Genomic_DNA"/>
</dbReference>
<gene>
    <name evidence="3" type="ORF">RFM27_25120</name>
</gene>
<accession>A0ABU4XKW0</accession>
<proteinExistence type="predicted"/>
<keyword evidence="1 3" id="KW-0378">Hydrolase</keyword>